<organism evidence="3">
    <name type="scientific">Dichomitus squalens</name>
    <dbReference type="NCBI Taxonomy" id="114155"/>
    <lineage>
        <taxon>Eukaryota</taxon>
        <taxon>Fungi</taxon>
        <taxon>Dikarya</taxon>
        <taxon>Basidiomycota</taxon>
        <taxon>Agaricomycotina</taxon>
        <taxon>Agaricomycetes</taxon>
        <taxon>Polyporales</taxon>
        <taxon>Polyporaceae</taxon>
        <taxon>Dichomitus</taxon>
    </lineage>
</organism>
<dbReference type="PANTHER" id="PTHR46672">
    <property type="entry name" value="OS08G0495500 PROTEIN-RELATED"/>
    <property type="match status" value="1"/>
</dbReference>
<dbReference type="SMART" id="SM00225">
    <property type="entry name" value="BTB"/>
    <property type="match status" value="2"/>
</dbReference>
<dbReference type="InterPro" id="IPR044714">
    <property type="entry name" value="AtSIBP1-like"/>
</dbReference>
<feature type="domain" description="BTB" evidence="2">
    <location>
        <begin position="252"/>
        <end position="319"/>
    </location>
</feature>
<dbReference type="Pfam" id="PF00651">
    <property type="entry name" value="BTB"/>
    <property type="match status" value="2"/>
</dbReference>
<protein>
    <recommendedName>
        <fullName evidence="2">BTB domain-containing protein</fullName>
    </recommendedName>
</protein>
<dbReference type="EMBL" id="ML143434">
    <property type="protein sequence ID" value="TBU27298.1"/>
    <property type="molecule type" value="Genomic_DNA"/>
</dbReference>
<dbReference type="CDD" id="cd18186">
    <property type="entry name" value="BTB_POZ_ZBTB_KLHL-like"/>
    <property type="match status" value="2"/>
</dbReference>
<dbReference type="PANTHER" id="PTHR46672:SF1">
    <property type="entry name" value="OS08G0103600 PROTEIN"/>
    <property type="match status" value="1"/>
</dbReference>
<feature type="region of interest" description="Disordered" evidence="1">
    <location>
        <begin position="1"/>
        <end position="26"/>
    </location>
</feature>
<reference evidence="3" key="1">
    <citation type="submission" date="2019-01" db="EMBL/GenBank/DDBJ databases">
        <title>Draft genome sequences of three monokaryotic isolates of the white-rot basidiomycete fungus Dichomitus squalens.</title>
        <authorList>
            <consortium name="DOE Joint Genome Institute"/>
            <person name="Lopez S.C."/>
            <person name="Andreopoulos B."/>
            <person name="Pangilinan J."/>
            <person name="Lipzen A."/>
            <person name="Riley R."/>
            <person name="Ahrendt S."/>
            <person name="Ng V."/>
            <person name="Barry K."/>
            <person name="Daum C."/>
            <person name="Grigoriev I.V."/>
            <person name="Hilden K.S."/>
            <person name="Makela M.R."/>
            <person name="de Vries R.P."/>
        </authorList>
    </citation>
    <scope>NUCLEOTIDE SEQUENCE [LARGE SCALE GENOMIC DNA]</scope>
    <source>
        <strain evidence="3">OM18370.1</strain>
    </source>
</reference>
<evidence type="ECO:0000259" key="2">
    <source>
        <dbReference type="PROSITE" id="PS50097"/>
    </source>
</evidence>
<gene>
    <name evidence="3" type="ORF">BD311DRAFT_789259</name>
</gene>
<dbReference type="InterPro" id="IPR000210">
    <property type="entry name" value="BTB/POZ_dom"/>
</dbReference>
<dbReference type="Gene3D" id="3.30.710.10">
    <property type="entry name" value="Potassium Channel Kv1.1, Chain A"/>
    <property type="match status" value="2"/>
</dbReference>
<evidence type="ECO:0000313" key="3">
    <source>
        <dbReference type="EMBL" id="TBU27298.1"/>
    </source>
</evidence>
<accession>A0A4Q9MKJ6</accession>
<feature type="domain" description="BTB" evidence="2">
    <location>
        <begin position="33"/>
        <end position="95"/>
    </location>
</feature>
<name>A0A4Q9MKJ6_9APHY</name>
<sequence>MSSSRSPDVSATDDKQKKAVATKAPPPFDREDADLIISTRDNVDFHVHRVVLSLGSTVFENMFSFPQPAGTDVARPHVDISEDSKAMETFLRIIYPIPDPEFKSLQHLHSVLAAGTKYDAAAVIALARKKLTESSFLQDDPLRVFAIACLFHMADEAKMAAELAVRKSRVTGTCPELDAIPAGAYHRLLALQRDYERSRTSSFLSNLEAVFSGFTPLRRNANETDDRQTGAKFRRGDIETTFVVSSDPILASDVIIRSSDNHEFYVHRVLLTLASPTMLSMLESVADNDVAVHTGSIPVPIYKMPESVLVVRDILRHCYPIQHSSANDIHDPKHFLAVLSAVRKYQLKGAEAAMRGQWKLMAHLDPLRFYFAAVEYRWKDEALESARGLIQHSQTVNSIHSLYIPSMETIPNAAYYRLLLYVNQCVKAATSGITVQSLPATSCASPWLNRSRKAYFRESVTLHATPPEALRNLLSEVTAAVRDKPLGSSIAATSPAGQAFLKKLVSFKCHCSTNIQAPPCSEVERLTWGFAFLKQYGETIDKAVSNVVFETKFIDAA</sequence>
<dbReference type="PROSITE" id="PS50097">
    <property type="entry name" value="BTB"/>
    <property type="match status" value="2"/>
</dbReference>
<dbReference type="InterPro" id="IPR011333">
    <property type="entry name" value="SKP1/BTB/POZ_sf"/>
</dbReference>
<dbReference type="OrthoDB" id="3357985at2759"/>
<evidence type="ECO:0000256" key="1">
    <source>
        <dbReference type="SAM" id="MobiDB-lite"/>
    </source>
</evidence>
<dbReference type="SUPFAM" id="SSF54695">
    <property type="entry name" value="POZ domain"/>
    <property type="match status" value="1"/>
</dbReference>
<proteinExistence type="predicted"/>
<dbReference type="Proteomes" id="UP000292957">
    <property type="component" value="Unassembled WGS sequence"/>
</dbReference>
<dbReference type="AlphaFoldDB" id="A0A4Q9MKJ6"/>